<evidence type="ECO:0000313" key="1">
    <source>
        <dbReference type="EMBL" id="RHK94290.1"/>
    </source>
</evidence>
<name>A0A415HM30_9FIRM</name>
<proteinExistence type="predicted"/>
<organism evidence="1 2">
    <name type="scientific">Blautia obeum</name>
    <dbReference type="NCBI Taxonomy" id="40520"/>
    <lineage>
        <taxon>Bacteria</taxon>
        <taxon>Bacillati</taxon>
        <taxon>Bacillota</taxon>
        <taxon>Clostridia</taxon>
        <taxon>Lachnospirales</taxon>
        <taxon>Lachnospiraceae</taxon>
        <taxon>Blautia</taxon>
    </lineage>
</organism>
<protein>
    <submittedName>
        <fullName evidence="1">Uncharacterized protein</fullName>
    </submittedName>
</protein>
<dbReference type="EMBL" id="QROE01000005">
    <property type="protein sequence ID" value="RHK94290.1"/>
    <property type="molecule type" value="Genomic_DNA"/>
</dbReference>
<dbReference type="Proteomes" id="UP000284267">
    <property type="component" value="Unassembled WGS sequence"/>
</dbReference>
<comment type="caution">
    <text evidence="1">The sequence shown here is derived from an EMBL/GenBank/DDBJ whole genome shotgun (WGS) entry which is preliminary data.</text>
</comment>
<accession>A0A415HM30</accession>
<dbReference type="RefSeq" id="WP_118316394.1">
    <property type="nucleotide sequence ID" value="NZ_CABJDZ010000005.1"/>
</dbReference>
<gene>
    <name evidence="1" type="ORF">DW040_11530</name>
</gene>
<sequence length="120" mass="13715">MKHPHCKTDAKHIRHFLNLCEGNWHSCIYVWCHTCNAQESCENSGFLFHPDEMGSPCILPLSDAALLFPRIPEPTECTGSMSIAAFTELYLPYLTAQKLPLKPCPIPALLRLQENQQYDW</sequence>
<evidence type="ECO:0000313" key="2">
    <source>
        <dbReference type="Proteomes" id="UP000284267"/>
    </source>
</evidence>
<dbReference type="AlphaFoldDB" id="A0A415HM30"/>
<reference evidence="1 2" key="1">
    <citation type="submission" date="2018-08" db="EMBL/GenBank/DDBJ databases">
        <title>A genome reference for cultivated species of the human gut microbiota.</title>
        <authorList>
            <person name="Zou Y."/>
            <person name="Xue W."/>
            <person name="Luo G."/>
        </authorList>
    </citation>
    <scope>NUCLEOTIDE SEQUENCE [LARGE SCALE GENOMIC DNA]</scope>
    <source>
        <strain evidence="1 2">AF39-4</strain>
    </source>
</reference>